<accession>A0A9E8ZBX1</accession>
<dbReference type="KEGG" id="tsin:OXH18_18250"/>
<keyword evidence="1" id="KW-0812">Transmembrane</keyword>
<dbReference type="RefSeq" id="WP_268608681.1">
    <property type="nucleotide sequence ID" value="NZ_CP113797.1"/>
</dbReference>
<keyword evidence="3" id="KW-1185">Reference proteome</keyword>
<keyword evidence="1" id="KW-1133">Transmembrane helix</keyword>
<sequence>MIQSTSIPVNFVQSKLLAIGKTIGALLLLTVILPISFLVVLISLVVSSLFNPFRQSSVTAEHPKTILLTGGKMTKALQLARSFRSAGHRVILVETPKYWLSGHRFSKAVDRFYTVPVPEKDPEGYCNGLLDIVQREKVDLFIPVSSPIASYYDSLAKSLLSPHCDVMHFDAEITKLLDNKFTFCEKAQSIGLSTPKVFLITNPNQILDFNFATDGSEYILKSIPYDSIHRLDLIKLPCSQMAERVKSLPITPEKPWVMQEFVRGQEYCTHSTVRNGVIRLHGCSKSSAFQVNYEHVENPAIYAWVKQFVQELNLTGQISFDFIQRSDGTVFPIECNPRIHSAITMFHDHPSVADAYLTPATAANQPPIEPLPDSKPTYWLYHELWRLTEVRSFKQLKSWIRNITQGTDAIFRPNDPLPFLAVHHWQIPLLLLGNLRKLKGWIRIDFNIGKLVELGGD</sequence>
<dbReference type="Proteomes" id="UP001163152">
    <property type="component" value="Chromosome"/>
</dbReference>
<keyword evidence="1" id="KW-0472">Membrane</keyword>
<organism evidence="2 3">
    <name type="scientific">Thermocoleostomius sinensis A174</name>
    <dbReference type="NCBI Taxonomy" id="2016057"/>
    <lineage>
        <taxon>Bacteria</taxon>
        <taxon>Bacillati</taxon>
        <taxon>Cyanobacteriota</taxon>
        <taxon>Cyanophyceae</taxon>
        <taxon>Oculatellales</taxon>
        <taxon>Oculatellaceae</taxon>
        <taxon>Thermocoleostomius</taxon>
    </lineage>
</organism>
<evidence type="ECO:0000313" key="2">
    <source>
        <dbReference type="EMBL" id="WAL59099.1"/>
    </source>
</evidence>
<dbReference type="AlphaFoldDB" id="A0A9E8ZBX1"/>
<reference evidence="2" key="1">
    <citation type="submission" date="2022-12" db="EMBL/GenBank/DDBJ databases">
        <title>Polyphasic identification of a Novel Hot-Spring Cyanobacterium Ocullathermofonsia sinensis gen nov. sp. nov. and Genomic Insights on its Adaptations to the Thermal Habitat.</title>
        <authorList>
            <person name="Daroch M."/>
            <person name="Tang J."/>
            <person name="Jiang Y."/>
        </authorList>
    </citation>
    <scope>NUCLEOTIDE SEQUENCE</scope>
    <source>
        <strain evidence="2">PKUAC-SCTA174</strain>
    </source>
</reference>
<dbReference type="SUPFAM" id="SSF56059">
    <property type="entry name" value="Glutathione synthetase ATP-binding domain-like"/>
    <property type="match status" value="1"/>
</dbReference>
<dbReference type="Gene3D" id="3.40.50.20">
    <property type="match status" value="1"/>
</dbReference>
<evidence type="ECO:0000256" key="1">
    <source>
        <dbReference type="SAM" id="Phobius"/>
    </source>
</evidence>
<evidence type="ECO:0008006" key="4">
    <source>
        <dbReference type="Google" id="ProtNLM"/>
    </source>
</evidence>
<dbReference type="Gene3D" id="3.30.470.20">
    <property type="entry name" value="ATP-grasp fold, B domain"/>
    <property type="match status" value="1"/>
</dbReference>
<protein>
    <recommendedName>
        <fullName evidence="4">ATP-grasp enzyme</fullName>
    </recommendedName>
</protein>
<dbReference type="EMBL" id="CP113797">
    <property type="protein sequence ID" value="WAL59099.1"/>
    <property type="molecule type" value="Genomic_DNA"/>
</dbReference>
<name>A0A9E8ZBX1_9CYAN</name>
<gene>
    <name evidence="2" type="ORF">OXH18_18250</name>
</gene>
<evidence type="ECO:0000313" key="3">
    <source>
        <dbReference type="Proteomes" id="UP001163152"/>
    </source>
</evidence>
<feature type="transmembrane region" description="Helical" evidence="1">
    <location>
        <begin position="25"/>
        <end position="50"/>
    </location>
</feature>
<dbReference type="NCBIfam" id="NF005315">
    <property type="entry name" value="PRK06849.1"/>
    <property type="match status" value="1"/>
</dbReference>
<proteinExistence type="predicted"/>